<dbReference type="EMBL" id="CP030073">
    <property type="protein sequence ID" value="AWW39917.1"/>
    <property type="molecule type" value="Genomic_DNA"/>
</dbReference>
<dbReference type="KEGG" id="scad:DN051_27325"/>
<accession>A0A2Z4J4I8</accession>
<organism evidence="2 3">
    <name type="scientific">Streptomyces cadmiisoli</name>
    <dbReference type="NCBI Taxonomy" id="2184053"/>
    <lineage>
        <taxon>Bacteria</taxon>
        <taxon>Bacillati</taxon>
        <taxon>Actinomycetota</taxon>
        <taxon>Actinomycetes</taxon>
        <taxon>Kitasatosporales</taxon>
        <taxon>Streptomycetaceae</taxon>
        <taxon>Streptomyces</taxon>
        <taxon>Streptomyces aurantiacus group</taxon>
    </lineage>
</organism>
<evidence type="ECO:0000259" key="1">
    <source>
        <dbReference type="Pfam" id="PF13643"/>
    </source>
</evidence>
<protein>
    <recommendedName>
        <fullName evidence="1">DUF4145 domain-containing protein</fullName>
    </recommendedName>
</protein>
<proteinExistence type="predicted"/>
<dbReference type="Pfam" id="PF13643">
    <property type="entry name" value="DUF4145"/>
    <property type="match status" value="1"/>
</dbReference>
<reference evidence="2 3" key="1">
    <citation type="journal article" date="2019" name="Int. J. Syst. Evol. Microbiol.">
        <title>Streptomyces cadmiisoli sp. nov., a novel actinomycete isolated from cadmium-contaminated soil.</title>
        <authorList>
            <person name="Li K."/>
            <person name="Tang X."/>
            <person name="Zhao J."/>
            <person name="Guo Y."/>
            <person name="Tang Y."/>
            <person name="Gao J."/>
        </authorList>
    </citation>
    <scope>NUCLEOTIDE SEQUENCE [LARGE SCALE GENOMIC DNA]</scope>
    <source>
        <strain evidence="2 3">ZFG47</strain>
    </source>
</reference>
<sequence length="207" mass="23008">MTEARERIGNNILATCGTCDQVVMAVVEGVLVEGTASKGFPTLLQLARCLKCGDGLLAIEEDYGKGWDGNPATVWPNTQRSLSWLIPEILRKQHEEAHRCFSVKAYTATVVMVRRALEGVCSDQGIDNRGPLMRRLEQLKESGKIDGRLLEWSQALRLLGNEGAHFSEKMVTEDDAADALALAEALMDYLYVYSAQFEKFKQRRAQG</sequence>
<keyword evidence="3" id="KW-1185">Reference proteome</keyword>
<dbReference type="InterPro" id="IPR025285">
    <property type="entry name" value="DUF4145"/>
</dbReference>
<evidence type="ECO:0000313" key="3">
    <source>
        <dbReference type="Proteomes" id="UP000249616"/>
    </source>
</evidence>
<gene>
    <name evidence="2" type="ORF">DN051_27325</name>
</gene>
<evidence type="ECO:0000313" key="2">
    <source>
        <dbReference type="EMBL" id="AWW39917.1"/>
    </source>
</evidence>
<dbReference type="AlphaFoldDB" id="A0A2Z4J4I8"/>
<feature type="domain" description="DUF4145" evidence="1">
    <location>
        <begin position="95"/>
        <end position="182"/>
    </location>
</feature>
<dbReference type="RefSeq" id="WP_112439686.1">
    <property type="nucleotide sequence ID" value="NZ_CP030073.1"/>
</dbReference>
<dbReference type="Proteomes" id="UP000249616">
    <property type="component" value="Chromosome"/>
</dbReference>
<name>A0A2Z4J4I8_9ACTN</name>